<dbReference type="PROSITE" id="PS50112">
    <property type="entry name" value="PAS"/>
    <property type="match status" value="1"/>
</dbReference>
<dbReference type="SMART" id="SM00448">
    <property type="entry name" value="REC"/>
    <property type="match status" value="1"/>
</dbReference>
<dbReference type="CDD" id="cd17546">
    <property type="entry name" value="REC_hyHK_CKI1_RcsC-like"/>
    <property type="match status" value="1"/>
</dbReference>
<dbReference type="SUPFAM" id="SSF47384">
    <property type="entry name" value="Homodimeric domain of signal transducing histidine kinase"/>
    <property type="match status" value="1"/>
</dbReference>
<dbReference type="InterPro" id="IPR011006">
    <property type="entry name" value="CheY-like_superfamily"/>
</dbReference>
<dbReference type="FunFam" id="3.30.565.10:FF:000010">
    <property type="entry name" value="Sensor histidine kinase RcsC"/>
    <property type="match status" value="1"/>
</dbReference>
<dbReference type="SUPFAM" id="SSF55785">
    <property type="entry name" value="PYP-like sensor domain (PAS domain)"/>
    <property type="match status" value="2"/>
</dbReference>
<evidence type="ECO:0000256" key="4">
    <source>
        <dbReference type="ARBA" id="ARBA00022679"/>
    </source>
</evidence>
<proteinExistence type="predicted"/>
<evidence type="ECO:0000259" key="9">
    <source>
        <dbReference type="PROSITE" id="PS50113"/>
    </source>
</evidence>
<dbReference type="InterPro" id="IPR003661">
    <property type="entry name" value="HisK_dim/P_dom"/>
</dbReference>
<dbReference type="NCBIfam" id="TIGR00229">
    <property type="entry name" value="sensory_box"/>
    <property type="match status" value="2"/>
</dbReference>
<dbReference type="Pfam" id="PF13426">
    <property type="entry name" value="PAS_9"/>
    <property type="match status" value="2"/>
</dbReference>
<evidence type="ECO:0000256" key="5">
    <source>
        <dbReference type="ARBA" id="ARBA00022777"/>
    </source>
</evidence>
<dbReference type="EMBL" id="VSSQ01000202">
    <property type="protein sequence ID" value="MPL85201.1"/>
    <property type="molecule type" value="Genomic_DNA"/>
</dbReference>
<keyword evidence="3" id="KW-0597">Phosphoprotein</keyword>
<dbReference type="EC" id="2.7.13.3" evidence="2"/>
<dbReference type="SUPFAM" id="SSF55874">
    <property type="entry name" value="ATPase domain of HSP90 chaperone/DNA topoisomerase II/histidine kinase"/>
    <property type="match status" value="1"/>
</dbReference>
<dbReference type="SMART" id="SM00086">
    <property type="entry name" value="PAC"/>
    <property type="match status" value="2"/>
</dbReference>
<dbReference type="SMART" id="SM00387">
    <property type="entry name" value="HATPase_c"/>
    <property type="match status" value="1"/>
</dbReference>
<feature type="domain" description="PAS" evidence="8">
    <location>
        <begin position="127"/>
        <end position="172"/>
    </location>
</feature>
<name>A0A644V206_9ZZZZ</name>
<dbReference type="PROSITE" id="PS50110">
    <property type="entry name" value="RESPONSE_REGULATORY"/>
    <property type="match status" value="1"/>
</dbReference>
<sequence length="637" mass="72475">MDQIALSKFLFENNPQPMWIYDIYTLCFLEVNNAAIAKYGYSRDEFSKMTIKDIRPHEDVNSLIEDIQQSSDEINISKNCWRHKFKSGEIIYVEINSHRLLYNGKESRLVIANEITELLEAKAKTKLLSKLSAAVNESNSSVIITDENGSIEYVNPAYTKISGFDIKEVTGRKPSITKSHLHSDKFYSDLWETILSGKSWRGEIANKNREGKIFWENVTIAPILDDKGKISNFVAIKDDITTQKQLIEDLINAKNRAEESDRIKTRFLATMSHELRTPLNAIIGFSDLLSDDLTKDDIDSYATTINKSGRHLLSLIEELFDISLIESGQIKLNYEDVELADLINQIFAVISREQKLMGRQSVKLCISTPSKSRRDKTIISTDQKRLKQILVNLLKNALKFTEKGSIEYGYESIIDNDSGLLKFFVKDSGIGIPKEKLNLIFEEFQQGDTYHTKAFAGAGLGLAIAKKLVESLGGKIWVESEENRGSIFNFTLPLKKKNNFYKIEEDNIVNERIYDFSGISILLAEDDDPSFLLIKAIMKKTNIDIFRAKTGSEALKIVQNNEHIALVLMDINMPDMNGYEATREIKKLKPDIPVVAQTAYSISGDREKILDSGFDDYISKPIKKEDLYNLIERFTIK</sequence>
<dbReference type="InterPro" id="IPR000014">
    <property type="entry name" value="PAS"/>
</dbReference>
<protein>
    <recommendedName>
        <fullName evidence="2">histidine kinase</fullName>
        <ecNumber evidence="2">2.7.13.3</ecNumber>
    </recommendedName>
</protein>
<feature type="domain" description="PAC" evidence="9">
    <location>
        <begin position="198"/>
        <end position="252"/>
    </location>
</feature>
<dbReference type="Gene3D" id="3.30.565.10">
    <property type="entry name" value="Histidine kinase-like ATPase, C-terminal domain"/>
    <property type="match status" value="1"/>
</dbReference>
<dbReference type="PANTHER" id="PTHR43047">
    <property type="entry name" value="TWO-COMPONENT HISTIDINE PROTEIN KINASE"/>
    <property type="match status" value="1"/>
</dbReference>
<keyword evidence="5 10" id="KW-0418">Kinase</keyword>
<organism evidence="10">
    <name type="scientific">bioreactor metagenome</name>
    <dbReference type="NCBI Taxonomy" id="1076179"/>
    <lineage>
        <taxon>unclassified sequences</taxon>
        <taxon>metagenomes</taxon>
        <taxon>ecological metagenomes</taxon>
    </lineage>
</organism>
<dbReference type="SMART" id="SM00091">
    <property type="entry name" value="PAS"/>
    <property type="match status" value="2"/>
</dbReference>
<keyword evidence="4 10" id="KW-0808">Transferase</keyword>
<dbReference type="SMART" id="SM00388">
    <property type="entry name" value="HisKA"/>
    <property type="match status" value="1"/>
</dbReference>
<dbReference type="CDD" id="cd00082">
    <property type="entry name" value="HisKA"/>
    <property type="match status" value="1"/>
</dbReference>
<comment type="caution">
    <text evidence="10">The sequence shown here is derived from an EMBL/GenBank/DDBJ whole genome shotgun (WGS) entry which is preliminary data.</text>
</comment>
<dbReference type="GO" id="GO:0000155">
    <property type="term" value="F:phosphorelay sensor kinase activity"/>
    <property type="evidence" value="ECO:0007669"/>
    <property type="project" value="InterPro"/>
</dbReference>
<comment type="catalytic activity">
    <reaction evidence="1">
        <text>ATP + protein L-histidine = ADP + protein N-phospho-L-histidine.</text>
        <dbReference type="EC" id="2.7.13.3"/>
    </reaction>
</comment>
<dbReference type="AlphaFoldDB" id="A0A644V206"/>
<dbReference type="InterPro" id="IPR001610">
    <property type="entry name" value="PAC"/>
</dbReference>
<evidence type="ECO:0000259" key="7">
    <source>
        <dbReference type="PROSITE" id="PS50110"/>
    </source>
</evidence>
<dbReference type="PROSITE" id="PS50109">
    <property type="entry name" value="HIS_KIN"/>
    <property type="match status" value="1"/>
</dbReference>
<accession>A0A644V206</accession>
<dbReference type="PRINTS" id="PR00344">
    <property type="entry name" value="BCTRLSENSOR"/>
</dbReference>
<dbReference type="InterPro" id="IPR036890">
    <property type="entry name" value="HATPase_C_sf"/>
</dbReference>
<dbReference type="InterPro" id="IPR001789">
    <property type="entry name" value="Sig_transdc_resp-reg_receiver"/>
</dbReference>
<dbReference type="InterPro" id="IPR005467">
    <property type="entry name" value="His_kinase_dom"/>
</dbReference>
<reference evidence="10" key="1">
    <citation type="submission" date="2019-08" db="EMBL/GenBank/DDBJ databases">
        <authorList>
            <person name="Kucharzyk K."/>
            <person name="Murdoch R.W."/>
            <person name="Higgins S."/>
            <person name="Loffler F."/>
        </authorList>
    </citation>
    <scope>NUCLEOTIDE SEQUENCE</scope>
</reference>
<gene>
    <name evidence="10" type="primary">rcsC_71</name>
    <name evidence="10" type="ORF">SDC9_31169</name>
</gene>
<dbReference type="InterPro" id="IPR000700">
    <property type="entry name" value="PAS-assoc_C"/>
</dbReference>
<dbReference type="CDD" id="cd00130">
    <property type="entry name" value="PAS"/>
    <property type="match status" value="2"/>
</dbReference>
<dbReference type="Pfam" id="PF02518">
    <property type="entry name" value="HATPase_c"/>
    <property type="match status" value="1"/>
</dbReference>
<evidence type="ECO:0000256" key="1">
    <source>
        <dbReference type="ARBA" id="ARBA00000085"/>
    </source>
</evidence>
<dbReference type="InterPro" id="IPR035965">
    <property type="entry name" value="PAS-like_dom_sf"/>
</dbReference>
<feature type="domain" description="Response regulatory" evidence="7">
    <location>
        <begin position="520"/>
        <end position="635"/>
    </location>
</feature>
<dbReference type="Pfam" id="PF00512">
    <property type="entry name" value="HisKA"/>
    <property type="match status" value="1"/>
</dbReference>
<evidence type="ECO:0000259" key="8">
    <source>
        <dbReference type="PROSITE" id="PS50112"/>
    </source>
</evidence>
<evidence type="ECO:0000256" key="2">
    <source>
        <dbReference type="ARBA" id="ARBA00012438"/>
    </source>
</evidence>
<dbReference type="InterPro" id="IPR036097">
    <property type="entry name" value="HisK_dim/P_sf"/>
</dbReference>
<dbReference type="Pfam" id="PF00072">
    <property type="entry name" value="Response_reg"/>
    <property type="match status" value="1"/>
</dbReference>
<dbReference type="InterPro" id="IPR004358">
    <property type="entry name" value="Sig_transdc_His_kin-like_C"/>
</dbReference>
<dbReference type="CDD" id="cd16922">
    <property type="entry name" value="HATPase_EvgS-ArcB-TorS-like"/>
    <property type="match status" value="1"/>
</dbReference>
<evidence type="ECO:0000256" key="3">
    <source>
        <dbReference type="ARBA" id="ARBA00022553"/>
    </source>
</evidence>
<dbReference type="PROSITE" id="PS50113">
    <property type="entry name" value="PAC"/>
    <property type="match status" value="1"/>
</dbReference>
<dbReference type="InterPro" id="IPR003594">
    <property type="entry name" value="HATPase_dom"/>
</dbReference>
<dbReference type="Gene3D" id="1.10.287.130">
    <property type="match status" value="1"/>
</dbReference>
<dbReference type="Gene3D" id="3.40.50.2300">
    <property type="match status" value="1"/>
</dbReference>
<evidence type="ECO:0000259" key="6">
    <source>
        <dbReference type="PROSITE" id="PS50109"/>
    </source>
</evidence>
<evidence type="ECO:0000313" key="10">
    <source>
        <dbReference type="EMBL" id="MPL85201.1"/>
    </source>
</evidence>
<dbReference type="SUPFAM" id="SSF52172">
    <property type="entry name" value="CheY-like"/>
    <property type="match status" value="1"/>
</dbReference>
<feature type="domain" description="Histidine kinase" evidence="6">
    <location>
        <begin position="270"/>
        <end position="496"/>
    </location>
</feature>
<dbReference type="Gene3D" id="3.30.450.20">
    <property type="entry name" value="PAS domain"/>
    <property type="match status" value="2"/>
</dbReference>